<organism evidence="1 2">
    <name type="scientific">Ornithinibacillus xuwenensis</name>
    <dbReference type="NCBI Taxonomy" id="3144668"/>
    <lineage>
        <taxon>Bacteria</taxon>
        <taxon>Bacillati</taxon>
        <taxon>Bacillota</taxon>
        <taxon>Bacilli</taxon>
        <taxon>Bacillales</taxon>
        <taxon>Bacillaceae</taxon>
        <taxon>Ornithinibacillus</taxon>
    </lineage>
</organism>
<dbReference type="InterPro" id="IPR008767">
    <property type="entry name" value="Phage_SPP1_head-tail_adaptor"/>
</dbReference>
<comment type="caution">
    <text evidence="1">The sequence shown here is derived from an EMBL/GenBank/DDBJ whole genome shotgun (WGS) entry which is preliminary data.</text>
</comment>
<accession>A0ABU9XEU2</accession>
<evidence type="ECO:0000313" key="2">
    <source>
        <dbReference type="Proteomes" id="UP001444625"/>
    </source>
</evidence>
<keyword evidence="2" id="KW-1185">Reference proteome</keyword>
<reference evidence="1 2" key="1">
    <citation type="submission" date="2024-05" db="EMBL/GenBank/DDBJ databases">
        <authorList>
            <person name="Haq I."/>
            <person name="Ullah Z."/>
            <person name="Ahmad R."/>
            <person name="Li M."/>
            <person name="Tong Y."/>
        </authorList>
    </citation>
    <scope>NUCLEOTIDE SEQUENCE [LARGE SCALE GENOMIC DNA]</scope>
    <source>
        <strain evidence="1 2">16A2E</strain>
    </source>
</reference>
<dbReference type="NCBIfam" id="TIGR01563">
    <property type="entry name" value="gp16_SPP1"/>
    <property type="match status" value="1"/>
</dbReference>
<sequence>MRFDKQITLIKQEYGEDNIGNPIPVGEPLKRKVLAKEKSVTRNEFYSAGNTGLKPEIVFNMFRFEYEGDESIIFQNKEYKVIRSYVINSKEIELICEKVIGDG</sequence>
<proteinExistence type="predicted"/>
<protein>
    <submittedName>
        <fullName evidence="1">Phage head closure protein</fullName>
    </submittedName>
</protein>
<dbReference type="Proteomes" id="UP001444625">
    <property type="component" value="Unassembled WGS sequence"/>
</dbReference>
<dbReference type="RefSeq" id="WP_345823155.1">
    <property type="nucleotide sequence ID" value="NZ_JBDIML010000001.1"/>
</dbReference>
<evidence type="ECO:0000313" key="1">
    <source>
        <dbReference type="EMBL" id="MEN2765679.1"/>
    </source>
</evidence>
<dbReference type="EMBL" id="JBDIML010000001">
    <property type="protein sequence ID" value="MEN2765679.1"/>
    <property type="molecule type" value="Genomic_DNA"/>
</dbReference>
<name>A0ABU9XEU2_9BACI</name>
<gene>
    <name evidence="1" type="ORF">ABC228_00625</name>
</gene>